<dbReference type="eggNOG" id="COG3654">
    <property type="taxonomic scope" value="Bacteria"/>
</dbReference>
<dbReference type="InterPro" id="IPR036597">
    <property type="entry name" value="Fido-like_dom_sf"/>
</dbReference>
<reference evidence="2 3" key="1">
    <citation type="journal article" date="2011" name="J. Bacteriol.">
        <title>Genome Sequence of the Ruminal Bacterium Megasphaera elsdenii.</title>
        <authorList>
            <person name="Marx H."/>
            <person name="Graf A.B."/>
            <person name="Tatto N."/>
            <person name="Thallinger G.G."/>
            <person name="Mattanovich D."/>
            <person name="Sauer M."/>
        </authorList>
    </citation>
    <scope>NUCLEOTIDE SEQUENCE [LARGE SCALE GENOMIC DNA]</scope>
    <source>
        <strain evidence="2 3">DSM 20460</strain>
    </source>
</reference>
<accession>G0VQM1</accession>
<dbReference type="Gene3D" id="1.20.120.1870">
    <property type="entry name" value="Fic/DOC protein, Fido domain"/>
    <property type="match status" value="1"/>
</dbReference>
<gene>
    <name evidence="2" type="ORF">MELS_1500</name>
</gene>
<feature type="domain" description="Fido" evidence="1">
    <location>
        <begin position="10"/>
        <end position="128"/>
    </location>
</feature>
<dbReference type="PANTHER" id="PTHR39426:SF1">
    <property type="entry name" value="HOMOLOGY TO DEATH-ON-CURING PROTEIN OF PHAGE P1"/>
    <property type="match status" value="1"/>
</dbReference>
<dbReference type="Proteomes" id="UP000010111">
    <property type="component" value="Chromosome"/>
</dbReference>
<dbReference type="InterPro" id="IPR053737">
    <property type="entry name" value="Type_II_TA_Toxin"/>
</dbReference>
<evidence type="ECO:0000259" key="1">
    <source>
        <dbReference type="PROSITE" id="PS51459"/>
    </source>
</evidence>
<dbReference type="PROSITE" id="PS51459">
    <property type="entry name" value="FIDO"/>
    <property type="match status" value="1"/>
</dbReference>
<dbReference type="InterPro" id="IPR006440">
    <property type="entry name" value="Doc"/>
</dbReference>
<dbReference type="RefSeq" id="WP_014016451.1">
    <property type="nucleotide sequence ID" value="NC_015873.1"/>
</dbReference>
<dbReference type="InterPro" id="IPR003812">
    <property type="entry name" value="Fido"/>
</dbReference>
<keyword evidence="3" id="KW-1185">Reference proteome</keyword>
<protein>
    <submittedName>
        <fullName evidence="2">Toxin-antitoxin system</fullName>
    </submittedName>
</protein>
<evidence type="ECO:0000313" key="2">
    <source>
        <dbReference type="EMBL" id="CCC73721.1"/>
    </source>
</evidence>
<dbReference type="PIRSF" id="PIRSF018297">
    <property type="entry name" value="Doc"/>
    <property type="match status" value="1"/>
</dbReference>
<proteinExistence type="predicted"/>
<dbReference type="NCBIfam" id="TIGR01550">
    <property type="entry name" value="DOC_P1"/>
    <property type="match status" value="1"/>
</dbReference>
<dbReference type="HOGENOM" id="CLU_115697_4_1_9"/>
<evidence type="ECO:0000313" key="3">
    <source>
        <dbReference type="Proteomes" id="UP000010111"/>
    </source>
</evidence>
<dbReference type="SUPFAM" id="SSF140931">
    <property type="entry name" value="Fic-like"/>
    <property type="match status" value="1"/>
</dbReference>
<dbReference type="KEGG" id="med:MELS_1500"/>
<dbReference type="AlphaFoldDB" id="G0VQM1"/>
<dbReference type="STRING" id="1064535.MELS_1500"/>
<dbReference type="EMBL" id="HE576794">
    <property type="protein sequence ID" value="CCC73721.1"/>
    <property type="molecule type" value="Genomic_DNA"/>
</dbReference>
<dbReference type="PANTHER" id="PTHR39426">
    <property type="entry name" value="HOMOLOGY TO DEATH-ON-CURING PROTEIN OF PHAGE P1"/>
    <property type="match status" value="1"/>
</dbReference>
<dbReference type="GO" id="GO:0016301">
    <property type="term" value="F:kinase activity"/>
    <property type="evidence" value="ECO:0007669"/>
    <property type="project" value="InterPro"/>
</dbReference>
<name>G0VQM1_MEGEL</name>
<dbReference type="GeneID" id="97490688"/>
<sequence>MKHEQILIEIILEDVLAFHEEMEQRYVMDKGIHDMNLLESAVSTPFQSFAGEELYPTILDKAARLCYGLTKNHPFRDGNKRSAIHSMLVFLYINGIDLDYTQQELEDMVVDVAADNLDSDGIKQWLLKHKKMET</sequence>
<organism evidence="2 3">
    <name type="scientific">Megasphaera elsdenii DSM 20460</name>
    <dbReference type="NCBI Taxonomy" id="1064535"/>
    <lineage>
        <taxon>Bacteria</taxon>
        <taxon>Bacillati</taxon>
        <taxon>Bacillota</taxon>
        <taxon>Negativicutes</taxon>
        <taxon>Veillonellales</taxon>
        <taxon>Veillonellaceae</taxon>
        <taxon>Megasphaera</taxon>
    </lineage>
</organism>
<dbReference type="Pfam" id="PF02661">
    <property type="entry name" value="Fic"/>
    <property type="match status" value="1"/>
</dbReference>